<keyword evidence="2" id="KW-1185">Reference proteome</keyword>
<proteinExistence type="predicted"/>
<protein>
    <submittedName>
        <fullName evidence="1">HEXXH motif domain-containing protein</fullName>
    </submittedName>
</protein>
<gene>
    <name evidence="1" type="ORF">GCM10010170_002860</name>
</gene>
<reference evidence="2" key="1">
    <citation type="journal article" date="2019" name="Int. J. Syst. Evol. Microbiol.">
        <title>The Global Catalogue of Microorganisms (GCM) 10K type strain sequencing project: providing services to taxonomists for standard genome sequencing and annotation.</title>
        <authorList>
            <consortium name="The Broad Institute Genomics Platform"/>
            <consortium name="The Broad Institute Genome Sequencing Center for Infectious Disease"/>
            <person name="Wu L."/>
            <person name="Ma J."/>
        </authorList>
    </citation>
    <scope>NUCLEOTIDE SEQUENCE [LARGE SCALE GENOMIC DNA]</scope>
    <source>
        <strain evidence="2">JCM 3272</strain>
    </source>
</reference>
<name>A0ABP5SAS7_9ACTN</name>
<accession>A0ABP5SAS7</accession>
<dbReference type="InterPro" id="IPR026337">
    <property type="entry name" value="AKG_HExxH"/>
</dbReference>
<dbReference type="NCBIfam" id="TIGR04267">
    <property type="entry name" value="mod_HExxH"/>
    <property type="match status" value="1"/>
</dbReference>
<evidence type="ECO:0000313" key="1">
    <source>
        <dbReference type="EMBL" id="GAA2327317.1"/>
    </source>
</evidence>
<dbReference type="EMBL" id="BAAARV010000004">
    <property type="protein sequence ID" value="GAA2327317.1"/>
    <property type="molecule type" value="Genomic_DNA"/>
</dbReference>
<evidence type="ECO:0000313" key="2">
    <source>
        <dbReference type="Proteomes" id="UP001501444"/>
    </source>
</evidence>
<organism evidence="1 2">
    <name type="scientific">Dactylosporangium salmoneum</name>
    <dbReference type="NCBI Taxonomy" id="53361"/>
    <lineage>
        <taxon>Bacteria</taxon>
        <taxon>Bacillati</taxon>
        <taxon>Actinomycetota</taxon>
        <taxon>Actinomycetes</taxon>
        <taxon>Micromonosporales</taxon>
        <taxon>Micromonosporaceae</taxon>
        <taxon>Dactylosporangium</taxon>
    </lineage>
</organism>
<dbReference type="Proteomes" id="UP001501444">
    <property type="component" value="Unassembled WGS sequence"/>
</dbReference>
<dbReference type="RefSeq" id="WP_344610327.1">
    <property type="nucleotide sequence ID" value="NZ_BAAARV010000004.1"/>
</dbReference>
<sequence>MIRPHTLTVDQLDELAGGYGSAGTHRLLAATQKSKRMLMLLALDEAADPGVRRAERFDEALALFARAQAAAPAAADEVLHDPFFGVWTADAIRAPARCLRLFAAYAAAAAARAGLAFRIEVPVRHGLLTLPGIGTFGGLEGDSAVVEGGPDGLRAGPVRAAAPPTEEGPGWAPLRRLGAGIALEDADPHRDCFDWPPSARLDGPAAEGLRRSVEGALDLLDEHHPAHAAGIRATLRSLVPVTAPGGGNVSAASRWAFGAIAIEAGGGPADLALSLIHECRHMTLGAVLDLVDLYEAGGPARHFAPWRADPRTVSALLQGTYAHAGVTDFWRVERRRTGAAAAEFEFAYWLAQTSAGARSLLASGELTPRGVRFVTRLAETLRGWRSEAVRGDVLAAATASALAVGVQWRLDNAHPDPGGVDRLAAAWRGGADCPAPPSVLIRPAPARPARVPAVADRARRLVVGEDRLAPGEGDGGGEPGADVWLRLALAAGSGPLVEHPEVVRAVSRATGADPLRLADWITSGAARYRS</sequence>
<comment type="caution">
    <text evidence="1">The sequence shown here is derived from an EMBL/GenBank/DDBJ whole genome shotgun (WGS) entry which is preliminary data.</text>
</comment>